<evidence type="ECO:0000313" key="2">
    <source>
        <dbReference type="EMBL" id="TKR86881.1"/>
    </source>
</evidence>
<dbReference type="Proteomes" id="UP000298663">
    <property type="component" value="Unassembled WGS sequence"/>
</dbReference>
<accession>A0A4U5NUN8</accession>
<reference evidence="2 3" key="2">
    <citation type="journal article" date="2019" name="G3 (Bethesda)">
        <title>Hybrid Assembly of the Genome of the Entomopathogenic Nematode Steinernema carpocapsae Identifies the X-Chromosome.</title>
        <authorList>
            <person name="Serra L."/>
            <person name="Macchietto M."/>
            <person name="Macias-Munoz A."/>
            <person name="McGill C.J."/>
            <person name="Rodriguez I.M."/>
            <person name="Rodriguez B."/>
            <person name="Murad R."/>
            <person name="Mortazavi A."/>
        </authorList>
    </citation>
    <scope>NUCLEOTIDE SEQUENCE [LARGE SCALE GENOMIC DNA]</scope>
    <source>
        <strain evidence="2 3">ALL</strain>
    </source>
</reference>
<comment type="caution">
    <text evidence="2">The sequence shown here is derived from an EMBL/GenBank/DDBJ whole genome shotgun (WGS) entry which is preliminary data.</text>
</comment>
<protein>
    <submittedName>
        <fullName evidence="2">Uncharacterized protein</fullName>
    </submittedName>
</protein>
<reference evidence="2 3" key="1">
    <citation type="journal article" date="2015" name="Genome Biol.">
        <title>Comparative genomics of Steinernema reveals deeply conserved gene regulatory networks.</title>
        <authorList>
            <person name="Dillman A.R."/>
            <person name="Macchietto M."/>
            <person name="Porter C.F."/>
            <person name="Rogers A."/>
            <person name="Williams B."/>
            <person name="Antoshechkin I."/>
            <person name="Lee M.M."/>
            <person name="Goodwin Z."/>
            <person name="Lu X."/>
            <person name="Lewis E.E."/>
            <person name="Goodrich-Blair H."/>
            <person name="Stock S.P."/>
            <person name="Adams B.J."/>
            <person name="Sternberg P.W."/>
            <person name="Mortazavi A."/>
        </authorList>
    </citation>
    <scope>NUCLEOTIDE SEQUENCE [LARGE SCALE GENOMIC DNA]</scope>
    <source>
        <strain evidence="2 3">ALL</strain>
    </source>
</reference>
<evidence type="ECO:0000313" key="3">
    <source>
        <dbReference type="Proteomes" id="UP000298663"/>
    </source>
</evidence>
<keyword evidence="3" id="KW-1185">Reference proteome</keyword>
<name>A0A4U5NUN8_STECR</name>
<feature type="region of interest" description="Disordered" evidence="1">
    <location>
        <begin position="35"/>
        <end position="66"/>
    </location>
</feature>
<dbReference type="AlphaFoldDB" id="A0A4U5NUN8"/>
<evidence type="ECO:0000256" key="1">
    <source>
        <dbReference type="SAM" id="MobiDB-lite"/>
    </source>
</evidence>
<dbReference type="EMBL" id="AZBU02000003">
    <property type="protein sequence ID" value="TKR86881.1"/>
    <property type="molecule type" value="Genomic_DNA"/>
</dbReference>
<sequence>MLKQRLWKSGILVNSSHSLRVQSLLTSRTYHPRYKPSTFRASQTPKSVSPVPPELIIRSDSAPSLT</sequence>
<gene>
    <name evidence="2" type="ORF">L596_011385</name>
</gene>
<proteinExistence type="predicted"/>
<organism evidence="2 3">
    <name type="scientific">Steinernema carpocapsae</name>
    <name type="common">Entomopathogenic nematode</name>
    <dbReference type="NCBI Taxonomy" id="34508"/>
    <lineage>
        <taxon>Eukaryota</taxon>
        <taxon>Metazoa</taxon>
        <taxon>Ecdysozoa</taxon>
        <taxon>Nematoda</taxon>
        <taxon>Chromadorea</taxon>
        <taxon>Rhabditida</taxon>
        <taxon>Tylenchina</taxon>
        <taxon>Panagrolaimomorpha</taxon>
        <taxon>Strongyloidoidea</taxon>
        <taxon>Steinernematidae</taxon>
        <taxon>Steinernema</taxon>
    </lineage>
</organism>